<dbReference type="PANTHER" id="PTHR24322">
    <property type="entry name" value="PKSB"/>
    <property type="match status" value="1"/>
</dbReference>
<organism evidence="3 4">
    <name type="scientific">Stomoxys calcitrans</name>
    <name type="common">Stable fly</name>
    <name type="synonym">Conops calcitrans</name>
    <dbReference type="NCBI Taxonomy" id="35570"/>
    <lineage>
        <taxon>Eukaryota</taxon>
        <taxon>Metazoa</taxon>
        <taxon>Ecdysozoa</taxon>
        <taxon>Arthropoda</taxon>
        <taxon>Hexapoda</taxon>
        <taxon>Insecta</taxon>
        <taxon>Pterygota</taxon>
        <taxon>Neoptera</taxon>
        <taxon>Endopterygota</taxon>
        <taxon>Diptera</taxon>
        <taxon>Brachycera</taxon>
        <taxon>Muscomorpha</taxon>
        <taxon>Muscoidea</taxon>
        <taxon>Muscidae</taxon>
        <taxon>Stomoxys</taxon>
    </lineage>
</organism>
<evidence type="ECO:0000256" key="2">
    <source>
        <dbReference type="SAM" id="Phobius"/>
    </source>
</evidence>
<dbReference type="AlphaFoldDB" id="A0A1I8NPC2"/>
<dbReference type="InterPro" id="IPR002347">
    <property type="entry name" value="SDR_fam"/>
</dbReference>
<dbReference type="OrthoDB" id="10253736at2759"/>
<dbReference type="EnsemblMetazoa" id="SCAU000857-RA">
    <property type="protein sequence ID" value="SCAU000857-PA"/>
    <property type="gene ID" value="SCAU000857"/>
</dbReference>
<dbReference type="GO" id="GO:0016616">
    <property type="term" value="F:oxidoreductase activity, acting on the CH-OH group of donors, NAD or NADP as acceptor"/>
    <property type="evidence" value="ECO:0007669"/>
    <property type="project" value="TreeGrafter"/>
</dbReference>
<dbReference type="SUPFAM" id="SSF51735">
    <property type="entry name" value="NAD(P)-binding Rossmann-fold domains"/>
    <property type="match status" value="1"/>
</dbReference>
<keyword evidence="2" id="KW-0812">Transmembrane</keyword>
<dbReference type="Proteomes" id="UP000095300">
    <property type="component" value="Unassembled WGS sequence"/>
</dbReference>
<dbReference type="PANTHER" id="PTHR24322:SF729">
    <property type="entry name" value="MIP05442P"/>
    <property type="match status" value="1"/>
</dbReference>
<dbReference type="GO" id="GO:0005811">
    <property type="term" value="C:lipid droplet"/>
    <property type="evidence" value="ECO:0007669"/>
    <property type="project" value="TreeGrafter"/>
</dbReference>
<dbReference type="CDD" id="cd05339">
    <property type="entry name" value="17beta-HSDXI-like_SDR_c"/>
    <property type="match status" value="1"/>
</dbReference>
<evidence type="ECO:0008006" key="5">
    <source>
        <dbReference type="Google" id="ProtNLM"/>
    </source>
</evidence>
<dbReference type="FunFam" id="3.40.50.720:FF:000498">
    <property type="entry name" value="Uncharacterized protein, isoform A"/>
    <property type="match status" value="1"/>
</dbReference>
<keyword evidence="2" id="KW-0472">Membrane</keyword>
<evidence type="ECO:0000313" key="4">
    <source>
        <dbReference type="Proteomes" id="UP000095300"/>
    </source>
</evidence>
<proteinExistence type="inferred from homology"/>
<keyword evidence="4" id="KW-1185">Reference proteome</keyword>
<gene>
    <name evidence="3" type="primary">106095587</name>
</gene>
<accession>A0A1I8NPC2</accession>
<dbReference type="Pfam" id="PF00106">
    <property type="entry name" value="adh_short"/>
    <property type="match status" value="1"/>
</dbReference>
<evidence type="ECO:0000256" key="1">
    <source>
        <dbReference type="RuleBase" id="RU000363"/>
    </source>
</evidence>
<reference evidence="3" key="1">
    <citation type="submission" date="2020-05" db="UniProtKB">
        <authorList>
            <consortium name="EnsemblMetazoa"/>
        </authorList>
    </citation>
    <scope>IDENTIFICATION</scope>
    <source>
        <strain evidence="3">USDA</strain>
    </source>
</reference>
<dbReference type="STRING" id="35570.A0A1I8NPC2"/>
<comment type="similarity">
    <text evidence="1">Belongs to the short-chain dehydrogenases/reductases (SDR) family.</text>
</comment>
<dbReference type="PRINTS" id="PR00080">
    <property type="entry name" value="SDRFAMILY"/>
</dbReference>
<name>A0A1I8NPC2_STOCA</name>
<evidence type="ECO:0000313" key="3">
    <source>
        <dbReference type="EnsemblMetazoa" id="SCAU000857-PA"/>
    </source>
</evidence>
<keyword evidence="2" id="KW-1133">Transmembrane helix</keyword>
<dbReference type="VEuPathDB" id="VectorBase:SCAU000857"/>
<feature type="transmembrane region" description="Helical" evidence="2">
    <location>
        <begin position="12"/>
        <end position="34"/>
    </location>
</feature>
<protein>
    <recommendedName>
        <fullName evidence="5">Short-chain dehydrogenase/reductase family 16C member 6</fullName>
    </recommendedName>
</protein>
<dbReference type="Gene3D" id="3.40.50.720">
    <property type="entry name" value="NAD(P)-binding Rossmann-like Domain"/>
    <property type="match status" value="1"/>
</dbReference>
<dbReference type="KEGG" id="scac:106095587"/>
<dbReference type="InterPro" id="IPR036291">
    <property type="entry name" value="NAD(P)-bd_dom_sf"/>
</dbReference>
<sequence length="323" mass="36337">MTSDLLHMENPVYAIFVFLLDLAIFSLKSVFYILESLYYTLIPDRLRKLKDVSNKVVLITGGGGGVGRLLALNFAKLRARVVIWDINQEAIKTTVDLLARNGFHNCKGYVVDISDRDEVYQRAAQTINDIGHVDILVNNAGIVCCKPFWDLPDRVIQNTYNINVISHYWTVKAFLPHMIENNSGHIVTVGSVTGMLGTYGCTDYSATKYACIGFHESLLTELKTHGFDNIFMTLICPYYINTGMFSGVKPRMIPMLEPQYVADQIVAATRKNEVWCVLPNSIRTFTPLKCLLPAKMCWELMSRVVRGPESMMMFKGRGRVAAG</sequence>
<dbReference type="PRINTS" id="PR00081">
    <property type="entry name" value="GDHRDH"/>
</dbReference>